<evidence type="ECO:0000313" key="1">
    <source>
        <dbReference type="EMBL" id="CAE8619043.1"/>
    </source>
</evidence>
<evidence type="ECO:0000313" key="3">
    <source>
        <dbReference type="Proteomes" id="UP000654075"/>
    </source>
</evidence>
<dbReference type="AlphaFoldDB" id="A0A813FZA4"/>
<name>A0A813FZA4_POLGL</name>
<dbReference type="OrthoDB" id="10429193at2759"/>
<dbReference type="EMBL" id="CAJNNW010028612">
    <property type="protein sequence ID" value="CAE8696899.1"/>
    <property type="molecule type" value="Genomic_DNA"/>
</dbReference>
<proteinExistence type="predicted"/>
<reference evidence="1" key="1">
    <citation type="submission" date="2021-02" db="EMBL/GenBank/DDBJ databases">
        <authorList>
            <person name="Dougan E. K."/>
            <person name="Rhodes N."/>
            <person name="Thang M."/>
            <person name="Chan C."/>
        </authorList>
    </citation>
    <scope>NUCLEOTIDE SEQUENCE</scope>
</reference>
<organism evidence="1 3">
    <name type="scientific">Polarella glacialis</name>
    <name type="common">Dinoflagellate</name>
    <dbReference type="NCBI Taxonomy" id="89957"/>
    <lineage>
        <taxon>Eukaryota</taxon>
        <taxon>Sar</taxon>
        <taxon>Alveolata</taxon>
        <taxon>Dinophyceae</taxon>
        <taxon>Suessiales</taxon>
        <taxon>Suessiaceae</taxon>
        <taxon>Polarella</taxon>
    </lineage>
</organism>
<evidence type="ECO:0000313" key="2">
    <source>
        <dbReference type="EMBL" id="CAE8696899.1"/>
    </source>
</evidence>
<keyword evidence="3" id="KW-1185">Reference proteome</keyword>
<dbReference type="Proteomes" id="UP000654075">
    <property type="component" value="Unassembled WGS sequence"/>
</dbReference>
<dbReference type="EMBL" id="CAJNNV010026805">
    <property type="protein sequence ID" value="CAE8619043.1"/>
    <property type="molecule type" value="Genomic_DNA"/>
</dbReference>
<comment type="caution">
    <text evidence="1">The sequence shown here is derived from an EMBL/GenBank/DDBJ whole genome shotgun (WGS) entry which is preliminary data.</text>
</comment>
<dbReference type="Proteomes" id="UP000626109">
    <property type="component" value="Unassembled WGS sequence"/>
</dbReference>
<sequence length="225" mass="24674">MKDRICKTESEKHLNDELVRLAVDFANVVELDDKTYAPPSGFKLITQTCNDKENAVLIYAARLWRPSGNPAAHVSGCMRANDRAFNVQAFHSTGQSTLPGFVVVGAQYPHDIHVPILKDAIAQVRKATGYGRVLFIADTNQEQGTSIDVAEALEISGASTAQTSPMYESCCFKTAGGFKWDFDRIITNFGKITESSLMDEPLPSWAAISLHKGVHVTIQVDEATR</sequence>
<protein>
    <submittedName>
        <fullName evidence="1">Uncharacterized protein</fullName>
    </submittedName>
</protein>
<gene>
    <name evidence="1" type="ORF">PGLA1383_LOCUS36637</name>
    <name evidence="2" type="ORF">PGLA2088_LOCUS30046</name>
</gene>
<accession>A0A813FZA4</accession>